<evidence type="ECO:0000313" key="1">
    <source>
        <dbReference type="EMBL" id="QKQ25045.1"/>
    </source>
</evidence>
<organism evidence="1 2">
    <name type="scientific">Candidatus Reidiella endopervernicosa</name>
    <dbReference type="NCBI Taxonomy" id="2738883"/>
    <lineage>
        <taxon>Bacteria</taxon>
        <taxon>Pseudomonadati</taxon>
        <taxon>Pseudomonadota</taxon>
        <taxon>Gammaproteobacteria</taxon>
        <taxon>Candidatus Reidiella</taxon>
    </lineage>
</organism>
<gene>
    <name evidence="1" type="ORF">HUE57_01140</name>
</gene>
<proteinExistence type="predicted"/>
<dbReference type="KEGG" id="rev:HUE57_01140"/>
<dbReference type="Proteomes" id="UP000509658">
    <property type="component" value="Chromosome"/>
</dbReference>
<reference evidence="1 2" key="1">
    <citation type="submission" date="2020-05" db="EMBL/GenBank/DDBJ databases">
        <title>Horizontal transmission and recombination maintain forever young bacterial symbiont genomes.</title>
        <authorList>
            <person name="Russell S.L."/>
            <person name="Pepper-Tunick E."/>
            <person name="Svedberg J."/>
            <person name="Byrne A."/>
            <person name="Ruelas Castillo J."/>
            <person name="Vollmers C."/>
            <person name="Beinart R.A."/>
            <person name="Corbett-Detig R."/>
        </authorList>
    </citation>
    <scope>NUCLEOTIDE SEQUENCE [LARGE SCALE GENOMIC DNA]</scope>
    <source>
        <strain evidence="1">Santa_Monica_outfall</strain>
    </source>
</reference>
<name>A0A6N0HRS1_9GAMM</name>
<dbReference type="RefSeq" id="WP_172840188.1">
    <property type="nucleotide sequence ID" value="NZ_CP054491.1"/>
</dbReference>
<sequence>MRLGFTHKLLLALLAANIVLITIMATASQWNFQRGFLNYLRQVELQELDGMPGR</sequence>
<accession>A0A6N0HRS1</accession>
<keyword evidence="2" id="KW-1185">Reference proteome</keyword>
<protein>
    <submittedName>
        <fullName evidence="1">Uncharacterized protein</fullName>
    </submittedName>
</protein>
<dbReference type="EMBL" id="CP054491">
    <property type="protein sequence ID" value="QKQ25045.1"/>
    <property type="molecule type" value="Genomic_DNA"/>
</dbReference>
<dbReference type="AlphaFoldDB" id="A0A6N0HRS1"/>
<evidence type="ECO:0000313" key="2">
    <source>
        <dbReference type="Proteomes" id="UP000509658"/>
    </source>
</evidence>